<dbReference type="PANTHER" id="PTHR34385">
    <property type="entry name" value="D-ALANYL-D-ALANINE CARBOXYPEPTIDASE"/>
    <property type="match status" value="1"/>
</dbReference>
<sequence length="426" mass="47459">MMKKKRRRYRINWDALKPDPRPKKKKRRHIRKSVLIGCLAIVIGISAIVFMPNYLQEKRLKELGYNQTEISHIRSSGLTSYILQNKYYSPCLAKAILNNSFNQKYVALYLVMSEDNMPDEEDFLLYSRLEDKGYETDQLQNLFQNLSAWEITPLLVFDYQYNEQPYIDDCAANRDQNSTSSFTLSNSYVANYAKTAEIASPDEITVLVNKKNLLAADYVPSDLVTVDESYAIADVQMRSEAASAFQEMCAAAASDGAYFYGVLGYRSYEDQKSAWETIALYNGESYAEANAAKEGASEHQSGLAVNIASTYESDEEFTDTEAYQWCKENAASYGFIERYPSGKESITGFAAEPDHYRYVGKDIAQAVAASGLTYDEYYALYLAPWNDETLKPDGLASNHASASASPVSTAQAAAAAAPSASSGSPQ</sequence>
<evidence type="ECO:0000259" key="2">
    <source>
        <dbReference type="Pfam" id="PF02557"/>
    </source>
</evidence>
<dbReference type="AlphaFoldDB" id="A0AB35U612"/>
<reference evidence="3 4" key="1">
    <citation type="submission" date="2022-03" db="EMBL/GenBank/DDBJ databases">
        <title>Novel taxa within the pig intestine.</title>
        <authorList>
            <person name="Wylensek D."/>
            <person name="Bishof K."/>
            <person name="Afrizal A."/>
            <person name="Clavel T."/>
        </authorList>
    </citation>
    <scope>NUCLEOTIDE SEQUENCE [LARGE SCALE GENOMIC DNA]</scope>
    <source>
        <strain evidence="3 4">CLA-KB-P133</strain>
    </source>
</reference>
<proteinExistence type="predicted"/>
<evidence type="ECO:0000313" key="3">
    <source>
        <dbReference type="EMBL" id="MDX8420400.1"/>
    </source>
</evidence>
<keyword evidence="4" id="KW-1185">Reference proteome</keyword>
<dbReference type="InterPro" id="IPR003709">
    <property type="entry name" value="VanY-like_core_dom"/>
</dbReference>
<comment type="caution">
    <text evidence="3">The sequence shown here is derived from an EMBL/GenBank/DDBJ whole genome shotgun (WGS) entry which is preliminary data.</text>
</comment>
<dbReference type="CDD" id="cd14852">
    <property type="entry name" value="LD-carboxypeptidase"/>
    <property type="match status" value="1"/>
</dbReference>
<feature type="domain" description="D-alanyl-D-alanine carboxypeptidase-like core" evidence="2">
    <location>
        <begin position="236"/>
        <end position="361"/>
    </location>
</feature>
<name>A0AB35U612_9FIRM</name>
<keyword evidence="1" id="KW-0812">Transmembrane</keyword>
<evidence type="ECO:0000313" key="4">
    <source>
        <dbReference type="Proteomes" id="UP001286174"/>
    </source>
</evidence>
<dbReference type="Pfam" id="PF02557">
    <property type="entry name" value="VanY"/>
    <property type="match status" value="1"/>
</dbReference>
<keyword evidence="1" id="KW-1133">Transmembrane helix</keyword>
<dbReference type="GO" id="GO:0008233">
    <property type="term" value="F:peptidase activity"/>
    <property type="evidence" value="ECO:0007669"/>
    <property type="project" value="InterPro"/>
</dbReference>
<dbReference type="Proteomes" id="UP001286174">
    <property type="component" value="Unassembled WGS sequence"/>
</dbReference>
<dbReference type="PANTHER" id="PTHR34385:SF1">
    <property type="entry name" value="PEPTIDOGLYCAN L-ALANYL-D-GLUTAMATE ENDOPEPTIDASE CWLK"/>
    <property type="match status" value="1"/>
</dbReference>
<evidence type="ECO:0000256" key="1">
    <source>
        <dbReference type="SAM" id="Phobius"/>
    </source>
</evidence>
<dbReference type="RefSeq" id="WP_370596548.1">
    <property type="nucleotide sequence ID" value="NZ_JALBUR010000035.1"/>
</dbReference>
<protein>
    <submittedName>
        <fullName evidence="3">M15 family metallopeptidase</fullName>
    </submittedName>
</protein>
<keyword evidence="1" id="KW-0472">Membrane</keyword>
<dbReference type="EMBL" id="JALBUR010000035">
    <property type="protein sequence ID" value="MDX8420400.1"/>
    <property type="molecule type" value="Genomic_DNA"/>
</dbReference>
<gene>
    <name evidence="3" type="ORF">MOZ60_09920</name>
</gene>
<organism evidence="3 4">
    <name type="scientific">Grylomicrobium aquisgranensis</name>
    <dbReference type="NCBI Taxonomy" id="2926318"/>
    <lineage>
        <taxon>Bacteria</taxon>
        <taxon>Bacillati</taxon>
        <taxon>Bacillota</taxon>
        <taxon>Erysipelotrichia</taxon>
        <taxon>Erysipelotrichales</taxon>
        <taxon>Erysipelotrichaceae</taxon>
        <taxon>Grylomicrobium</taxon>
    </lineage>
</organism>
<dbReference type="SUPFAM" id="SSF55166">
    <property type="entry name" value="Hedgehog/DD-peptidase"/>
    <property type="match status" value="1"/>
</dbReference>
<dbReference type="Gene3D" id="3.30.1380.10">
    <property type="match status" value="1"/>
</dbReference>
<feature type="transmembrane region" description="Helical" evidence="1">
    <location>
        <begin position="33"/>
        <end position="55"/>
    </location>
</feature>
<dbReference type="InterPro" id="IPR052179">
    <property type="entry name" value="DD-CPase-like"/>
</dbReference>
<dbReference type="InterPro" id="IPR009045">
    <property type="entry name" value="Zn_M74/Hedgehog-like"/>
</dbReference>
<accession>A0AB35U612</accession>
<dbReference type="GO" id="GO:0006508">
    <property type="term" value="P:proteolysis"/>
    <property type="evidence" value="ECO:0007669"/>
    <property type="project" value="InterPro"/>
</dbReference>
<dbReference type="InterPro" id="IPR058193">
    <property type="entry name" value="VanY/YodJ_core_dom"/>
</dbReference>